<proteinExistence type="predicted"/>
<name>A0A285IJI2_9ACTN</name>
<dbReference type="AlphaFoldDB" id="A0A285IJI2"/>
<organism evidence="2 3">
    <name type="scientific">Paractinoplanes atraurantiacus</name>
    <dbReference type="NCBI Taxonomy" id="1036182"/>
    <lineage>
        <taxon>Bacteria</taxon>
        <taxon>Bacillati</taxon>
        <taxon>Actinomycetota</taxon>
        <taxon>Actinomycetes</taxon>
        <taxon>Micromonosporales</taxon>
        <taxon>Micromonosporaceae</taxon>
        <taxon>Paractinoplanes</taxon>
    </lineage>
</organism>
<dbReference type="EMBL" id="OBDY01000008">
    <property type="protein sequence ID" value="SNY48132.1"/>
    <property type="molecule type" value="Genomic_DNA"/>
</dbReference>
<keyword evidence="1" id="KW-0812">Transmembrane</keyword>
<keyword evidence="1" id="KW-1133">Transmembrane helix</keyword>
<evidence type="ECO:0000313" key="2">
    <source>
        <dbReference type="EMBL" id="SNY48132.1"/>
    </source>
</evidence>
<protein>
    <submittedName>
        <fullName evidence="2">Uncharacterized protein</fullName>
    </submittedName>
</protein>
<feature type="transmembrane region" description="Helical" evidence="1">
    <location>
        <begin position="18"/>
        <end position="38"/>
    </location>
</feature>
<dbReference type="Proteomes" id="UP000219612">
    <property type="component" value="Unassembled WGS sequence"/>
</dbReference>
<sequence>MNAVIAGKGDIVGHLADILGYFLGVFSAAGLLFCYIGLARSERTLGLPEYAYIMALLAGFAVGLFLIFMLGDK</sequence>
<evidence type="ECO:0000256" key="1">
    <source>
        <dbReference type="SAM" id="Phobius"/>
    </source>
</evidence>
<keyword evidence="3" id="KW-1185">Reference proteome</keyword>
<gene>
    <name evidence="2" type="ORF">SAMN05421748_108300</name>
</gene>
<feature type="transmembrane region" description="Helical" evidence="1">
    <location>
        <begin position="50"/>
        <end position="70"/>
    </location>
</feature>
<accession>A0A285IJI2</accession>
<evidence type="ECO:0000313" key="3">
    <source>
        <dbReference type="Proteomes" id="UP000219612"/>
    </source>
</evidence>
<reference evidence="2 3" key="1">
    <citation type="submission" date="2017-09" db="EMBL/GenBank/DDBJ databases">
        <authorList>
            <person name="Ehlers B."/>
            <person name="Leendertz F.H."/>
        </authorList>
    </citation>
    <scope>NUCLEOTIDE SEQUENCE [LARGE SCALE GENOMIC DNA]</scope>
    <source>
        <strain evidence="2 3">CGMCC 4.6857</strain>
    </source>
</reference>
<dbReference type="RefSeq" id="WP_097321817.1">
    <property type="nucleotide sequence ID" value="NZ_OBDY01000008.1"/>
</dbReference>
<keyword evidence="1" id="KW-0472">Membrane</keyword>